<evidence type="ECO:0000256" key="5">
    <source>
        <dbReference type="SAM" id="MobiDB-lite"/>
    </source>
</evidence>
<keyword evidence="2 6" id="KW-0812">Transmembrane</keyword>
<evidence type="ECO:0000256" key="7">
    <source>
        <dbReference type="SAM" id="SignalP"/>
    </source>
</evidence>
<evidence type="ECO:0000256" key="1">
    <source>
        <dbReference type="ARBA" id="ARBA00004167"/>
    </source>
</evidence>
<feature type="chain" id="PRO_5041393152" description="Transmembrane protein" evidence="7">
    <location>
        <begin position="17"/>
        <end position="778"/>
    </location>
</feature>
<comment type="subcellular location">
    <subcellularLocation>
        <location evidence="1">Membrane</location>
        <topology evidence="1">Single-pass membrane protein</topology>
    </subcellularLocation>
</comment>
<evidence type="ECO:0000256" key="4">
    <source>
        <dbReference type="ARBA" id="ARBA00023136"/>
    </source>
</evidence>
<comment type="caution">
    <text evidence="8">The sequence shown here is derived from an EMBL/GenBank/DDBJ whole genome shotgun (WGS) entry which is preliminary data.</text>
</comment>
<keyword evidence="3 6" id="KW-1133">Transmembrane helix</keyword>
<feature type="signal peptide" evidence="7">
    <location>
        <begin position="1"/>
        <end position="16"/>
    </location>
</feature>
<sequence>MLLILISLLAAPTSIAQSTNAICNRNETTSWLFNADGESPCLAWSKLQSLCLPAQSNINVPPLQDASWGYNPPSSTEKDSLCQCTVVAYALMAGCSWCQIGSSASWVTEKRWRQDCAAYNDTSVSFAQIVLTLPAYAFHPWQDARWNPIVALDASRGPTTVAPTVATTTLFRSFPPGSSTPHSPASSNPASTATDGSPGSTMSQSARLGAIIGGVAGGIILLVLIFLLFRYWRKRHDFDEAAQTRQKGFMSISSEGGYGRGEPAGLPFPDPDTPRPEQQGSAGFFGSLAGKKGEDRSRISRWSETFFTNPRKAPKPISKGYATTTQRLRHKVTSFASTATSRTDRSSFDITHERGVAASGLASARSLQGGGWDRDPHRERGMSIQVPERASMKPSPLRHPFALSPGYEPGSPRYVAAASPLNPSHQIVSRPPPRESFADRWSDQSSVFTFATSKTRETLPSFSTSVKDIKDHRTALAKKAAGSEAAARKRDDERWRMEKDLPPPPSGERLDSASTSPEIVLGQQASVKDLKKKTRSKSKSRGGDVVDESGDKKKKKKKKKRSSHTPSPKRSSTIDTPSASVKMPVAHPAVRKLSKIAHTRRPSDVSEYIHKPLPPPPGAILLQPDPLSPRFAGGHPGASVDFSVAPPRTPTSMISPRTQPARHRDSLALPSRHLSAPFSANSLANARMTTITVDFPSPSAYTSRPASTLPLTPRLGRGRGLNKARRRTTEFSDGRLSPHPTLPSLYEPKTGAELYMPDTPPALPPDKGLRAGRRGERQ</sequence>
<gene>
    <name evidence="8" type="ORF">MKK02DRAFT_45903</name>
</gene>
<dbReference type="GO" id="GO:0016020">
    <property type="term" value="C:membrane"/>
    <property type="evidence" value="ECO:0007669"/>
    <property type="project" value="UniProtKB-SubCell"/>
</dbReference>
<feature type="compositionally biased region" description="Low complexity" evidence="5">
    <location>
        <begin position="564"/>
        <end position="573"/>
    </location>
</feature>
<name>A0AA38HBF4_9TREE</name>
<dbReference type="InterPro" id="IPR051694">
    <property type="entry name" value="Immunoregulatory_rcpt-like"/>
</dbReference>
<feature type="compositionally biased region" description="Basic residues" evidence="5">
    <location>
        <begin position="552"/>
        <end position="563"/>
    </location>
</feature>
<evidence type="ECO:0000313" key="8">
    <source>
        <dbReference type="EMBL" id="KAI9637191.1"/>
    </source>
</evidence>
<feature type="region of interest" description="Disordered" evidence="5">
    <location>
        <begin position="251"/>
        <end position="303"/>
    </location>
</feature>
<feature type="region of interest" description="Disordered" evidence="5">
    <location>
        <begin position="695"/>
        <end position="778"/>
    </location>
</feature>
<proteinExistence type="predicted"/>
<dbReference type="Proteomes" id="UP001164286">
    <property type="component" value="Unassembled WGS sequence"/>
</dbReference>
<feature type="compositionally biased region" description="Polar residues" evidence="5">
    <location>
        <begin position="699"/>
        <end position="710"/>
    </location>
</feature>
<dbReference type="RefSeq" id="XP_052946968.1">
    <property type="nucleotide sequence ID" value="XM_053093666.1"/>
</dbReference>
<dbReference type="PANTHER" id="PTHR15549">
    <property type="entry name" value="PAIRED IMMUNOGLOBULIN-LIKE TYPE 2 RECEPTOR"/>
    <property type="match status" value="1"/>
</dbReference>
<dbReference type="AlphaFoldDB" id="A0AA38HBF4"/>
<keyword evidence="9" id="KW-1185">Reference proteome</keyword>
<evidence type="ECO:0000256" key="2">
    <source>
        <dbReference type="ARBA" id="ARBA00022692"/>
    </source>
</evidence>
<keyword evidence="7" id="KW-0732">Signal</keyword>
<feature type="compositionally biased region" description="Low complexity" evidence="5">
    <location>
        <begin position="173"/>
        <end position="194"/>
    </location>
</feature>
<keyword evidence="4 6" id="KW-0472">Membrane</keyword>
<feature type="compositionally biased region" description="Basic and acidic residues" evidence="5">
    <location>
        <begin position="767"/>
        <end position="778"/>
    </location>
</feature>
<evidence type="ECO:0000256" key="6">
    <source>
        <dbReference type="SAM" id="Phobius"/>
    </source>
</evidence>
<feature type="transmembrane region" description="Helical" evidence="6">
    <location>
        <begin position="208"/>
        <end position="229"/>
    </location>
</feature>
<feature type="compositionally biased region" description="Basic and acidic residues" evidence="5">
    <location>
        <begin position="601"/>
        <end position="610"/>
    </location>
</feature>
<feature type="compositionally biased region" description="Basic residues" evidence="5">
    <location>
        <begin position="716"/>
        <end position="726"/>
    </location>
</feature>
<reference evidence="8" key="1">
    <citation type="journal article" date="2022" name="G3 (Bethesda)">
        <title>High quality genome of the basidiomycete yeast Dioszegia hungarica PDD-24b-2 isolated from cloud water.</title>
        <authorList>
            <person name="Jarrige D."/>
            <person name="Haridas S."/>
            <person name="Bleykasten-Grosshans C."/>
            <person name="Joly M."/>
            <person name="Nadalig T."/>
            <person name="Sancelme M."/>
            <person name="Vuilleumier S."/>
            <person name="Grigoriev I.V."/>
            <person name="Amato P."/>
            <person name="Bringel F."/>
        </authorList>
    </citation>
    <scope>NUCLEOTIDE SEQUENCE</scope>
    <source>
        <strain evidence="8">PDD-24b-2</strain>
    </source>
</reference>
<evidence type="ECO:0000256" key="3">
    <source>
        <dbReference type="ARBA" id="ARBA00022989"/>
    </source>
</evidence>
<feature type="compositionally biased region" description="Basic residues" evidence="5">
    <location>
        <begin position="589"/>
        <end position="600"/>
    </location>
</feature>
<feature type="region of interest" description="Disordered" evidence="5">
    <location>
        <begin position="474"/>
        <end position="665"/>
    </location>
</feature>
<feature type="compositionally biased region" description="Basic and acidic residues" evidence="5">
    <location>
        <begin position="486"/>
        <end position="501"/>
    </location>
</feature>
<feature type="compositionally biased region" description="Basic residues" evidence="5">
    <location>
        <begin position="530"/>
        <end position="540"/>
    </location>
</feature>
<feature type="region of interest" description="Disordered" evidence="5">
    <location>
        <begin position="173"/>
        <end position="203"/>
    </location>
</feature>
<dbReference type="GeneID" id="77732871"/>
<dbReference type="EMBL" id="JAKWFO010000005">
    <property type="protein sequence ID" value="KAI9637191.1"/>
    <property type="molecule type" value="Genomic_DNA"/>
</dbReference>
<evidence type="ECO:0000313" key="9">
    <source>
        <dbReference type="Proteomes" id="UP001164286"/>
    </source>
</evidence>
<protein>
    <recommendedName>
        <fullName evidence="10">Transmembrane protein</fullName>
    </recommendedName>
</protein>
<accession>A0AA38HBF4</accession>
<dbReference type="PANTHER" id="PTHR15549:SF26">
    <property type="entry name" value="AXIAL BUDDING PATTERN PROTEIN 2-RELATED"/>
    <property type="match status" value="1"/>
</dbReference>
<dbReference type="GO" id="GO:0071944">
    <property type="term" value="C:cell periphery"/>
    <property type="evidence" value="ECO:0007669"/>
    <property type="project" value="UniProtKB-ARBA"/>
</dbReference>
<organism evidence="8 9">
    <name type="scientific">Dioszegia hungarica</name>
    <dbReference type="NCBI Taxonomy" id="4972"/>
    <lineage>
        <taxon>Eukaryota</taxon>
        <taxon>Fungi</taxon>
        <taxon>Dikarya</taxon>
        <taxon>Basidiomycota</taxon>
        <taxon>Agaricomycotina</taxon>
        <taxon>Tremellomycetes</taxon>
        <taxon>Tremellales</taxon>
        <taxon>Bulleribasidiaceae</taxon>
        <taxon>Dioszegia</taxon>
    </lineage>
</organism>
<evidence type="ECO:0008006" key="10">
    <source>
        <dbReference type="Google" id="ProtNLM"/>
    </source>
</evidence>